<dbReference type="InterPro" id="IPR010979">
    <property type="entry name" value="Ribosomal_uS13-like_H2TH"/>
</dbReference>
<evidence type="ECO:0000256" key="16">
    <source>
        <dbReference type="PROSITE-ProRule" id="PRU00391"/>
    </source>
</evidence>
<evidence type="ECO:0000259" key="18">
    <source>
        <dbReference type="PROSITE" id="PS51066"/>
    </source>
</evidence>
<dbReference type="InterPro" id="IPR020629">
    <property type="entry name" value="FPG_Glyclase"/>
</dbReference>
<keyword evidence="8 20" id="KW-0378">Hydrolase</keyword>
<proteinExistence type="inferred from homology"/>
<comment type="catalytic activity">
    <reaction evidence="15">
        <text>2'-deoxyribonucleotide-(2'-deoxyribose 5'-phosphate)-2'-deoxyribonucleotide-DNA = a 3'-end 2'-deoxyribonucleotide-(2,3-dehydro-2,3-deoxyribose 5'-phosphate)-DNA + a 5'-end 5'-phospho-2'-deoxyribonucleoside-DNA + H(+)</text>
        <dbReference type="Rhea" id="RHEA:66592"/>
        <dbReference type="Rhea" id="RHEA-COMP:13180"/>
        <dbReference type="Rhea" id="RHEA-COMP:16897"/>
        <dbReference type="Rhea" id="RHEA-COMP:17067"/>
        <dbReference type="ChEBI" id="CHEBI:15378"/>
        <dbReference type="ChEBI" id="CHEBI:136412"/>
        <dbReference type="ChEBI" id="CHEBI:157695"/>
        <dbReference type="ChEBI" id="CHEBI:167181"/>
        <dbReference type="EC" id="4.2.99.18"/>
    </reaction>
</comment>
<sequence>MPELPEVEVVRAGLERHLRGRRVTGVEVLDPRPLRRQVGGAEGLRSQLVGRTLEAVVRRGKFLWAPLGRDRALSVHLGMSGQLLVRDGEDLRRCEPGSAEQAPSSGGPLSQVPQGHRHLRLRLHLGPQPRGAQTAARLDLVDQRMLGGMHVAALVPTCDGAPGGRGSSAALLPADTTHVARDLLDPDLDRSRVVERVRASRRAIKTLLLDQGIVSGVGNIYADEGLWYAGVHGARPGTSLEEHAVTGLLEAVAQVMDRALEAGGTSFDELYVDAEGSPGYFARALEAYGRAGQPCHRCRALMQVERIGGRSHTYCPCCQR</sequence>
<evidence type="ECO:0000256" key="12">
    <source>
        <dbReference type="ARBA" id="ARBA00023239"/>
    </source>
</evidence>
<evidence type="ECO:0000256" key="13">
    <source>
        <dbReference type="ARBA" id="ARBA00023268"/>
    </source>
</evidence>
<gene>
    <name evidence="20" type="ORF">D5R93_08335</name>
</gene>
<evidence type="ECO:0000256" key="10">
    <source>
        <dbReference type="ARBA" id="ARBA00023125"/>
    </source>
</evidence>
<keyword evidence="14 20" id="KW-0326">Glycosidase</keyword>
<dbReference type="EC" id="3.2.2.23" evidence="20"/>
<dbReference type="Gene3D" id="3.20.190.10">
    <property type="entry name" value="MutM-like, N-terminal"/>
    <property type="match status" value="1"/>
</dbReference>
<evidence type="ECO:0000256" key="6">
    <source>
        <dbReference type="ARBA" id="ARBA00022763"/>
    </source>
</evidence>
<dbReference type="InterPro" id="IPR035937">
    <property type="entry name" value="FPG_N"/>
</dbReference>
<protein>
    <submittedName>
        <fullName evidence="20">Bifunctional DNA-formamidopyrimidine glycosylase/DNA-(Apurinic or apyrimidinic site) lyase</fullName>
        <ecNumber evidence="20">3.2.2.23</ecNumber>
        <ecNumber evidence="20">4.2.99.18</ecNumber>
    </submittedName>
</protein>
<dbReference type="Pfam" id="PF01149">
    <property type="entry name" value="Fapy_DNA_glyco"/>
    <property type="match status" value="1"/>
</dbReference>
<evidence type="ECO:0000256" key="4">
    <source>
        <dbReference type="ARBA" id="ARBA00011245"/>
    </source>
</evidence>
<dbReference type="Pfam" id="PF06831">
    <property type="entry name" value="H2TH"/>
    <property type="match status" value="1"/>
</dbReference>
<evidence type="ECO:0000256" key="3">
    <source>
        <dbReference type="ARBA" id="ARBA00009409"/>
    </source>
</evidence>
<evidence type="ECO:0000313" key="20">
    <source>
        <dbReference type="EMBL" id="AYD90903.1"/>
    </source>
</evidence>
<dbReference type="EMBL" id="CP032514">
    <property type="protein sequence ID" value="AYD90903.1"/>
    <property type="molecule type" value="Genomic_DNA"/>
</dbReference>
<evidence type="ECO:0000259" key="19">
    <source>
        <dbReference type="PROSITE" id="PS51068"/>
    </source>
</evidence>
<dbReference type="NCBIfam" id="NF002211">
    <property type="entry name" value="PRK01103.1"/>
    <property type="match status" value="1"/>
</dbReference>
<feature type="region of interest" description="Disordered" evidence="17">
    <location>
        <begin position="93"/>
        <end position="114"/>
    </location>
</feature>
<comment type="subunit">
    <text evidence="4">Monomer.</text>
</comment>
<feature type="compositionally biased region" description="Polar residues" evidence="17">
    <location>
        <begin position="101"/>
        <end position="112"/>
    </location>
</feature>
<feature type="domain" description="FPG-type" evidence="18">
    <location>
        <begin position="286"/>
        <end position="320"/>
    </location>
</feature>
<evidence type="ECO:0000256" key="17">
    <source>
        <dbReference type="SAM" id="MobiDB-lite"/>
    </source>
</evidence>
<organism evidence="20 21">
    <name type="scientific">Actinomyces lilanjuaniae</name>
    <dbReference type="NCBI Taxonomy" id="2321394"/>
    <lineage>
        <taxon>Bacteria</taxon>
        <taxon>Bacillati</taxon>
        <taxon>Actinomycetota</taxon>
        <taxon>Actinomycetes</taxon>
        <taxon>Actinomycetales</taxon>
        <taxon>Actinomycetaceae</taxon>
        <taxon>Actinomyces</taxon>
    </lineage>
</organism>
<evidence type="ECO:0000256" key="8">
    <source>
        <dbReference type="ARBA" id="ARBA00022801"/>
    </source>
</evidence>
<dbReference type="EC" id="4.2.99.18" evidence="20"/>
<dbReference type="RefSeq" id="WP_120205954.1">
    <property type="nucleotide sequence ID" value="NZ_CP032514.1"/>
</dbReference>
<reference evidence="20 21" key="1">
    <citation type="submission" date="2018-09" db="EMBL/GenBank/DDBJ databases">
        <authorList>
            <person name="Li J."/>
        </authorList>
    </citation>
    <scope>NUCLEOTIDE SEQUENCE [LARGE SCALE GENOMIC DNA]</scope>
    <source>
        <strain evidence="20 21">2129</strain>
    </source>
</reference>
<dbReference type="PANTHER" id="PTHR22993">
    <property type="entry name" value="FORMAMIDOPYRIMIDINE-DNA GLYCOSYLASE"/>
    <property type="match status" value="1"/>
</dbReference>
<evidence type="ECO:0000256" key="9">
    <source>
        <dbReference type="ARBA" id="ARBA00022833"/>
    </source>
</evidence>
<evidence type="ECO:0000256" key="15">
    <source>
        <dbReference type="ARBA" id="ARBA00044632"/>
    </source>
</evidence>
<dbReference type="InterPro" id="IPR000214">
    <property type="entry name" value="Znf_DNA_glyclase/AP_lyase"/>
</dbReference>
<keyword evidence="10" id="KW-0238">DNA-binding</keyword>
<evidence type="ECO:0000256" key="1">
    <source>
        <dbReference type="ARBA" id="ARBA00001668"/>
    </source>
</evidence>
<evidence type="ECO:0000313" key="21">
    <source>
        <dbReference type="Proteomes" id="UP000273001"/>
    </source>
</evidence>
<dbReference type="SUPFAM" id="SSF81624">
    <property type="entry name" value="N-terminal domain of MutM-like DNA repair proteins"/>
    <property type="match status" value="1"/>
</dbReference>
<dbReference type="InterPro" id="IPR010663">
    <property type="entry name" value="Znf_FPG/IleRS"/>
</dbReference>
<dbReference type="SMART" id="SM01232">
    <property type="entry name" value="H2TH"/>
    <property type="match status" value="1"/>
</dbReference>
<dbReference type="CDD" id="cd08966">
    <property type="entry name" value="EcFpg-like_N"/>
    <property type="match status" value="1"/>
</dbReference>
<dbReference type="SUPFAM" id="SSF57716">
    <property type="entry name" value="Glucocorticoid receptor-like (DNA-binding domain)"/>
    <property type="match status" value="1"/>
</dbReference>
<dbReference type="PANTHER" id="PTHR22993:SF9">
    <property type="entry name" value="FORMAMIDOPYRIMIDINE-DNA GLYCOSYLASE"/>
    <property type="match status" value="1"/>
</dbReference>
<name>A0ABN5PT04_9ACTO</name>
<dbReference type="GO" id="GO:0008534">
    <property type="term" value="F:oxidized purine nucleobase lesion DNA N-glycosylase activity"/>
    <property type="evidence" value="ECO:0007669"/>
    <property type="project" value="UniProtKB-EC"/>
</dbReference>
<keyword evidence="9" id="KW-0862">Zinc</keyword>
<dbReference type="SUPFAM" id="SSF46946">
    <property type="entry name" value="S13-like H2TH domain"/>
    <property type="match status" value="1"/>
</dbReference>
<dbReference type="SMART" id="SM00898">
    <property type="entry name" value="Fapy_DNA_glyco"/>
    <property type="match status" value="1"/>
</dbReference>
<dbReference type="Gene3D" id="1.10.8.50">
    <property type="match status" value="1"/>
</dbReference>
<evidence type="ECO:0000256" key="7">
    <source>
        <dbReference type="ARBA" id="ARBA00022771"/>
    </source>
</evidence>
<dbReference type="InterPro" id="IPR012319">
    <property type="entry name" value="FPG_cat"/>
</dbReference>
<comment type="cofactor">
    <cofactor evidence="2">
        <name>Zn(2+)</name>
        <dbReference type="ChEBI" id="CHEBI:29105"/>
    </cofactor>
</comment>
<keyword evidence="13" id="KW-0511">Multifunctional enzyme</keyword>
<comment type="similarity">
    <text evidence="3">Belongs to the FPG family.</text>
</comment>
<keyword evidence="21" id="KW-1185">Reference proteome</keyword>
<evidence type="ECO:0000256" key="14">
    <source>
        <dbReference type="ARBA" id="ARBA00023295"/>
    </source>
</evidence>
<evidence type="ECO:0000256" key="11">
    <source>
        <dbReference type="ARBA" id="ARBA00023204"/>
    </source>
</evidence>
<keyword evidence="12 20" id="KW-0456">Lyase</keyword>
<evidence type="ECO:0000256" key="5">
    <source>
        <dbReference type="ARBA" id="ARBA00022723"/>
    </source>
</evidence>
<keyword evidence="7 16" id="KW-0863">Zinc-finger</keyword>
<comment type="catalytic activity">
    <reaction evidence="1">
        <text>Hydrolysis of DNA containing ring-opened 7-methylguanine residues, releasing 2,6-diamino-4-hydroxy-5-(N-methyl)formamidopyrimidine.</text>
        <dbReference type="EC" id="3.2.2.23"/>
    </reaction>
</comment>
<feature type="domain" description="Formamidopyrimidine-DNA glycosylase catalytic" evidence="19">
    <location>
        <begin position="2"/>
        <end position="100"/>
    </location>
</feature>
<evidence type="ECO:0000256" key="2">
    <source>
        <dbReference type="ARBA" id="ARBA00001947"/>
    </source>
</evidence>
<dbReference type="Proteomes" id="UP000273001">
    <property type="component" value="Chromosome"/>
</dbReference>
<dbReference type="GO" id="GO:0140078">
    <property type="term" value="F:class I DNA-(apurinic or apyrimidinic site) endonuclease activity"/>
    <property type="evidence" value="ECO:0007669"/>
    <property type="project" value="UniProtKB-EC"/>
</dbReference>
<keyword evidence="5" id="KW-0479">Metal-binding</keyword>
<keyword evidence="11" id="KW-0234">DNA repair</keyword>
<dbReference type="Pfam" id="PF06827">
    <property type="entry name" value="zf-FPG_IleRS"/>
    <property type="match status" value="1"/>
</dbReference>
<dbReference type="PROSITE" id="PS51066">
    <property type="entry name" value="ZF_FPG_2"/>
    <property type="match status" value="1"/>
</dbReference>
<dbReference type="PROSITE" id="PS51068">
    <property type="entry name" value="FPG_CAT"/>
    <property type="match status" value="1"/>
</dbReference>
<dbReference type="InterPro" id="IPR015886">
    <property type="entry name" value="H2TH_FPG"/>
</dbReference>
<accession>A0ABN5PT04</accession>
<keyword evidence="6" id="KW-0227">DNA damage</keyword>